<keyword evidence="2" id="KW-1185">Reference proteome</keyword>
<evidence type="ECO:0000313" key="1">
    <source>
        <dbReference type="EMBL" id="SNT42130.1"/>
    </source>
</evidence>
<evidence type="ECO:0000313" key="2">
    <source>
        <dbReference type="Proteomes" id="UP000198280"/>
    </source>
</evidence>
<dbReference type="PANTHER" id="PTHR43434:SF1">
    <property type="entry name" value="PHOSPHOGLYCOLATE PHOSPHATASE"/>
    <property type="match status" value="1"/>
</dbReference>
<proteinExistence type="predicted"/>
<protein>
    <submittedName>
        <fullName evidence="1">Haloacid dehalogenase superfamily, subfamily IA, variant 3 with third motif having DD or ED/haloacid dehalogenase superfamily, subfamily IA, variant 1 with third motif having Dx(3-4)D or Dx(3-4)E</fullName>
    </submittedName>
</protein>
<dbReference type="GO" id="GO:0006281">
    <property type="term" value="P:DNA repair"/>
    <property type="evidence" value="ECO:0007669"/>
    <property type="project" value="TreeGrafter"/>
</dbReference>
<dbReference type="InterPro" id="IPR023214">
    <property type="entry name" value="HAD_sf"/>
</dbReference>
<dbReference type="Gene3D" id="3.40.50.1000">
    <property type="entry name" value="HAD superfamily/HAD-like"/>
    <property type="match status" value="1"/>
</dbReference>
<dbReference type="AlphaFoldDB" id="A0A239MI08"/>
<dbReference type="InterPro" id="IPR006439">
    <property type="entry name" value="HAD-SF_hydro_IA"/>
</dbReference>
<name>A0A239MI08_9ACTN</name>
<dbReference type="InterPro" id="IPR050155">
    <property type="entry name" value="HAD-like_hydrolase_sf"/>
</dbReference>
<dbReference type="InterPro" id="IPR036412">
    <property type="entry name" value="HAD-like_sf"/>
</dbReference>
<dbReference type="OrthoDB" id="4547358at2"/>
<dbReference type="NCBIfam" id="TIGR01549">
    <property type="entry name" value="HAD-SF-IA-v1"/>
    <property type="match status" value="1"/>
</dbReference>
<organism evidence="1 2">
    <name type="scientific">Actinacidiphila glaucinigra</name>
    <dbReference type="NCBI Taxonomy" id="235986"/>
    <lineage>
        <taxon>Bacteria</taxon>
        <taxon>Bacillati</taxon>
        <taxon>Actinomycetota</taxon>
        <taxon>Actinomycetes</taxon>
        <taxon>Kitasatosporales</taxon>
        <taxon>Streptomycetaceae</taxon>
        <taxon>Actinacidiphila</taxon>
    </lineage>
</organism>
<dbReference type="SUPFAM" id="SSF56784">
    <property type="entry name" value="HAD-like"/>
    <property type="match status" value="1"/>
</dbReference>
<dbReference type="GO" id="GO:0005829">
    <property type="term" value="C:cytosol"/>
    <property type="evidence" value="ECO:0007669"/>
    <property type="project" value="TreeGrafter"/>
</dbReference>
<dbReference type="PANTHER" id="PTHR43434">
    <property type="entry name" value="PHOSPHOGLYCOLATE PHOSPHATASE"/>
    <property type="match status" value="1"/>
</dbReference>
<dbReference type="GO" id="GO:0008967">
    <property type="term" value="F:phosphoglycolate phosphatase activity"/>
    <property type="evidence" value="ECO:0007669"/>
    <property type="project" value="TreeGrafter"/>
</dbReference>
<dbReference type="Proteomes" id="UP000198280">
    <property type="component" value="Unassembled WGS sequence"/>
</dbReference>
<dbReference type="NCBIfam" id="TIGR01509">
    <property type="entry name" value="HAD-SF-IA-v3"/>
    <property type="match status" value="1"/>
</dbReference>
<gene>
    <name evidence="1" type="ORF">SAMN05216252_124112</name>
</gene>
<reference evidence="1 2" key="1">
    <citation type="submission" date="2017-06" db="EMBL/GenBank/DDBJ databases">
        <authorList>
            <person name="Kim H.J."/>
            <person name="Triplett B.A."/>
        </authorList>
    </citation>
    <scope>NUCLEOTIDE SEQUENCE [LARGE SCALE GENOMIC DNA]</scope>
    <source>
        <strain evidence="1 2">CGMCC 4.1858</strain>
    </source>
</reference>
<sequence>MVQLPVDEASQARLTSVGIECVLLDFDGPICRLFAGHPASVAASRLKARLGDLSLLPPELAGTDDPHGLLWEIATGSGGNAREVSAELNALLAKEEVVAAASATVTPGTADLVRGLRARGLHLGVVSNNGWEAIRNVLLATHLLELFDGPIVGRPDDARLMKPDGFMLREAVKQLGTKPERCLFVGDSWRDAEAARQVGVNFVGYAKSARKRREMTKANAKRVVSRMQDVMGLLP</sequence>
<dbReference type="Pfam" id="PF00702">
    <property type="entry name" value="Hydrolase"/>
    <property type="match status" value="1"/>
</dbReference>
<dbReference type="EMBL" id="FZOF01000024">
    <property type="protein sequence ID" value="SNT42130.1"/>
    <property type="molecule type" value="Genomic_DNA"/>
</dbReference>
<accession>A0A239MI08</accession>